<dbReference type="EMBL" id="BK016010">
    <property type="protein sequence ID" value="DAF89409.1"/>
    <property type="molecule type" value="Genomic_DNA"/>
</dbReference>
<name>A0A8S5U4L0_9CAUD</name>
<evidence type="ECO:0000313" key="1">
    <source>
        <dbReference type="EMBL" id="DAF89409.1"/>
    </source>
</evidence>
<proteinExistence type="predicted"/>
<organism evidence="1">
    <name type="scientific">Siphoviridae sp. ctPUt3</name>
    <dbReference type="NCBI Taxonomy" id="2825485"/>
    <lineage>
        <taxon>Viruses</taxon>
        <taxon>Duplodnaviria</taxon>
        <taxon>Heunggongvirae</taxon>
        <taxon>Uroviricota</taxon>
        <taxon>Caudoviricetes</taxon>
    </lineage>
</organism>
<protein>
    <submittedName>
        <fullName evidence="1">Tail connector protein</fullName>
    </submittedName>
</protein>
<accession>A0A8S5U4L0</accession>
<reference evidence="1" key="1">
    <citation type="journal article" date="2021" name="Proc. Natl. Acad. Sci. U.S.A.">
        <title>A Catalog of Tens of Thousands of Viruses from Human Metagenomes Reveals Hidden Associations with Chronic Diseases.</title>
        <authorList>
            <person name="Tisza M.J."/>
            <person name="Buck C.B."/>
        </authorList>
    </citation>
    <scope>NUCLEOTIDE SEQUENCE</scope>
    <source>
        <strain evidence="1">CtPUt3</strain>
    </source>
</reference>
<sequence length="112" mass="12052">MGFKIDLEKVRMVLTRELHLAGGASTIEPTDIADMVDDAVQMLQAYAGSSEIPDRIATRAVLEIARELNTRALNPGGVFSAFADAGSPVRLARDPLRAVYPMLAPYVRPGLA</sequence>